<dbReference type="GeneID" id="20657262"/>
<dbReference type="RefSeq" id="XP_009522039.1">
    <property type="nucleotide sequence ID" value="XM_009523744.1"/>
</dbReference>
<proteinExistence type="predicted"/>
<dbReference type="EMBL" id="JH159153">
    <property type="protein sequence ID" value="EGZ19322.1"/>
    <property type="molecule type" value="Genomic_DNA"/>
</dbReference>
<organism evidence="1 2">
    <name type="scientific">Phytophthora sojae (strain P6497)</name>
    <name type="common">Soybean stem and root rot agent</name>
    <name type="synonym">Phytophthora megasperma f. sp. glycines</name>
    <dbReference type="NCBI Taxonomy" id="1094619"/>
    <lineage>
        <taxon>Eukaryota</taxon>
        <taxon>Sar</taxon>
        <taxon>Stramenopiles</taxon>
        <taxon>Oomycota</taxon>
        <taxon>Peronosporomycetes</taxon>
        <taxon>Peronosporales</taxon>
        <taxon>Peronosporaceae</taxon>
        <taxon>Phytophthora</taxon>
    </lineage>
</organism>
<gene>
    <name evidence="1" type="ORF">PHYSODRAFT_496088</name>
</gene>
<dbReference type="OMA" id="SATHSWC"/>
<evidence type="ECO:0000313" key="2">
    <source>
        <dbReference type="Proteomes" id="UP000002640"/>
    </source>
</evidence>
<evidence type="ECO:0000313" key="1">
    <source>
        <dbReference type="EMBL" id="EGZ19322.1"/>
    </source>
</evidence>
<accession>G4Z2Y9</accession>
<dbReference type="KEGG" id="psoj:PHYSODRAFT_496088"/>
<dbReference type="AlphaFoldDB" id="G4Z2Y9"/>
<dbReference type="Proteomes" id="UP000002640">
    <property type="component" value="Unassembled WGS sequence"/>
</dbReference>
<name>G4Z2Y9_PHYSP</name>
<sequence>MYSRSARGVNKLARILRWNRQRSPWMIKMSSLRKSSKISRNRNSVSFLPGSRSANGLPSRCRLCSATHSWCRSTFRANSTVFPSSGIHDGKYGTRPALLDSLLELHVHV</sequence>
<reference evidence="1 2" key="1">
    <citation type="journal article" date="2006" name="Science">
        <title>Phytophthora genome sequences uncover evolutionary origins and mechanisms of pathogenesis.</title>
        <authorList>
            <person name="Tyler B.M."/>
            <person name="Tripathy S."/>
            <person name="Zhang X."/>
            <person name="Dehal P."/>
            <person name="Jiang R.H."/>
            <person name="Aerts A."/>
            <person name="Arredondo F.D."/>
            <person name="Baxter L."/>
            <person name="Bensasson D."/>
            <person name="Beynon J.L."/>
            <person name="Chapman J."/>
            <person name="Damasceno C.M."/>
            <person name="Dorrance A.E."/>
            <person name="Dou D."/>
            <person name="Dickerman A.W."/>
            <person name="Dubchak I.L."/>
            <person name="Garbelotto M."/>
            <person name="Gijzen M."/>
            <person name="Gordon S.G."/>
            <person name="Govers F."/>
            <person name="Grunwald N.J."/>
            <person name="Huang W."/>
            <person name="Ivors K.L."/>
            <person name="Jones R.W."/>
            <person name="Kamoun S."/>
            <person name="Krampis K."/>
            <person name="Lamour K.H."/>
            <person name="Lee M.K."/>
            <person name="McDonald W.H."/>
            <person name="Medina M."/>
            <person name="Meijer H.J."/>
            <person name="Nordberg E.K."/>
            <person name="Maclean D.J."/>
            <person name="Ospina-Giraldo M.D."/>
            <person name="Morris P.F."/>
            <person name="Phuntumart V."/>
            <person name="Putnam N.H."/>
            <person name="Rash S."/>
            <person name="Rose J.K."/>
            <person name="Sakihama Y."/>
            <person name="Salamov A.A."/>
            <person name="Savidor A."/>
            <person name="Scheuring C.F."/>
            <person name="Smith B.M."/>
            <person name="Sobral B.W."/>
            <person name="Terry A."/>
            <person name="Torto-Alalibo T.A."/>
            <person name="Win J."/>
            <person name="Xu Z."/>
            <person name="Zhang H."/>
            <person name="Grigoriev I.V."/>
            <person name="Rokhsar D.S."/>
            <person name="Boore J.L."/>
        </authorList>
    </citation>
    <scope>NUCLEOTIDE SEQUENCE [LARGE SCALE GENOMIC DNA]</scope>
    <source>
        <strain evidence="1 2">P6497</strain>
    </source>
</reference>
<keyword evidence="2" id="KW-1185">Reference proteome</keyword>
<dbReference type="InParanoid" id="G4Z2Y9"/>
<protein>
    <submittedName>
        <fullName evidence="1">Uncharacterized protein</fullName>
    </submittedName>
</protein>